<comment type="function">
    <text evidence="7">May modulate chromatin structure by regulation of nucleosome assembly/disassembly. Could function together with B-type cyclins in the regulation of microtubule dynamics.</text>
</comment>
<evidence type="ECO:0000256" key="7">
    <source>
        <dbReference type="ARBA" id="ARBA00056035"/>
    </source>
</evidence>
<keyword evidence="4" id="KW-0963">Cytoplasm</keyword>
<evidence type="ECO:0000256" key="5">
    <source>
        <dbReference type="ARBA" id="ARBA00023186"/>
    </source>
</evidence>
<dbReference type="SUPFAM" id="SSF143113">
    <property type="entry name" value="NAP-like"/>
    <property type="match status" value="1"/>
</dbReference>
<sequence length="283" mass="33310">MSPLRKTSSNKNGLNDIYSTGTRHRKKLQKLPPEVRKLVDVLRDIQAQHDYLESNFFKERAALEARYRKLYQPLYTKRRTIINQVDGNEKGVPGFWLTAMKNNEVVARELSEHDEEALKFLTEITSSGVEYRKGFSFEFHFDPNPFFKNSVLTKTYRTVDEGEPVVERAIGAKIEWFPGKNLTHKIMTNKPRKWSKIINLIARTEERKSFFNLFSTHRAPEDEDLDDDVARKLQELMVRDYEIGLIIRDKIVPHAVSWYLERMILVTMYLVLEKENYNIDPLP</sequence>
<dbReference type="PANTHER" id="PTHR11875">
    <property type="entry name" value="TESTIS-SPECIFIC Y-ENCODED PROTEIN"/>
    <property type="match status" value="1"/>
</dbReference>
<evidence type="ECO:0000256" key="6">
    <source>
        <dbReference type="ARBA" id="ARBA00023242"/>
    </source>
</evidence>
<feature type="region of interest" description="Disordered" evidence="9">
    <location>
        <begin position="1"/>
        <end position="26"/>
    </location>
</feature>
<reference evidence="10" key="2">
    <citation type="journal article" date="2024" name="Plant">
        <title>Genomic evolution and insights into agronomic trait innovations of Sesamum species.</title>
        <authorList>
            <person name="Miao H."/>
            <person name="Wang L."/>
            <person name="Qu L."/>
            <person name="Liu H."/>
            <person name="Sun Y."/>
            <person name="Le M."/>
            <person name="Wang Q."/>
            <person name="Wei S."/>
            <person name="Zheng Y."/>
            <person name="Lin W."/>
            <person name="Duan Y."/>
            <person name="Cao H."/>
            <person name="Xiong S."/>
            <person name="Wang X."/>
            <person name="Wei L."/>
            <person name="Li C."/>
            <person name="Ma Q."/>
            <person name="Ju M."/>
            <person name="Zhao R."/>
            <person name="Li G."/>
            <person name="Mu C."/>
            <person name="Tian Q."/>
            <person name="Mei H."/>
            <person name="Zhang T."/>
            <person name="Gao T."/>
            <person name="Zhang H."/>
        </authorList>
    </citation>
    <scope>NUCLEOTIDE SEQUENCE</scope>
    <source>
        <strain evidence="10">KEN1</strain>
    </source>
</reference>
<name>A0AAW2XR71_9LAMI</name>
<dbReference type="GO" id="GO:0006334">
    <property type="term" value="P:nucleosome assembly"/>
    <property type="evidence" value="ECO:0007669"/>
    <property type="project" value="InterPro"/>
</dbReference>
<gene>
    <name evidence="10" type="ORF">Slati_0991200</name>
</gene>
<dbReference type="InterPro" id="IPR037231">
    <property type="entry name" value="NAP-like_sf"/>
</dbReference>
<proteinExistence type="inferred from homology"/>
<comment type="caution">
    <text evidence="10">The sequence shown here is derived from an EMBL/GenBank/DDBJ whole genome shotgun (WGS) entry which is preliminary data.</text>
</comment>
<evidence type="ECO:0000256" key="3">
    <source>
        <dbReference type="ARBA" id="ARBA00009947"/>
    </source>
</evidence>
<dbReference type="EMBL" id="JACGWN010000003">
    <property type="protein sequence ID" value="KAL0456520.1"/>
    <property type="molecule type" value="Genomic_DNA"/>
</dbReference>
<feature type="compositionally biased region" description="Polar residues" evidence="9">
    <location>
        <begin position="1"/>
        <end position="21"/>
    </location>
</feature>
<dbReference type="GO" id="GO:0005634">
    <property type="term" value="C:nucleus"/>
    <property type="evidence" value="ECO:0007669"/>
    <property type="project" value="UniProtKB-SubCell"/>
</dbReference>
<organism evidence="10">
    <name type="scientific">Sesamum latifolium</name>
    <dbReference type="NCBI Taxonomy" id="2727402"/>
    <lineage>
        <taxon>Eukaryota</taxon>
        <taxon>Viridiplantae</taxon>
        <taxon>Streptophyta</taxon>
        <taxon>Embryophyta</taxon>
        <taxon>Tracheophyta</taxon>
        <taxon>Spermatophyta</taxon>
        <taxon>Magnoliopsida</taxon>
        <taxon>eudicotyledons</taxon>
        <taxon>Gunneridae</taxon>
        <taxon>Pentapetalae</taxon>
        <taxon>asterids</taxon>
        <taxon>lamiids</taxon>
        <taxon>Lamiales</taxon>
        <taxon>Pedaliaceae</taxon>
        <taxon>Sesamum</taxon>
    </lineage>
</organism>
<dbReference type="FunFam" id="1.20.5.1500:FF:000001">
    <property type="entry name" value="Nucleosome assembly protein 1-like 1"/>
    <property type="match status" value="1"/>
</dbReference>
<dbReference type="Gene3D" id="1.20.5.1500">
    <property type="match status" value="1"/>
</dbReference>
<evidence type="ECO:0000256" key="8">
    <source>
        <dbReference type="RuleBase" id="RU003876"/>
    </source>
</evidence>
<reference evidence="10" key="1">
    <citation type="submission" date="2020-06" db="EMBL/GenBank/DDBJ databases">
        <authorList>
            <person name="Li T."/>
            <person name="Hu X."/>
            <person name="Zhang T."/>
            <person name="Song X."/>
            <person name="Zhang H."/>
            <person name="Dai N."/>
            <person name="Sheng W."/>
            <person name="Hou X."/>
            <person name="Wei L."/>
        </authorList>
    </citation>
    <scope>NUCLEOTIDE SEQUENCE</scope>
    <source>
        <strain evidence="10">KEN1</strain>
        <tissue evidence="10">Leaf</tissue>
    </source>
</reference>
<keyword evidence="6" id="KW-0539">Nucleus</keyword>
<evidence type="ECO:0000313" key="10">
    <source>
        <dbReference type="EMBL" id="KAL0456520.1"/>
    </source>
</evidence>
<dbReference type="GO" id="GO:0000724">
    <property type="term" value="P:double-strand break repair via homologous recombination"/>
    <property type="evidence" value="ECO:0007669"/>
    <property type="project" value="UniProtKB-ARBA"/>
</dbReference>
<dbReference type="Pfam" id="PF00956">
    <property type="entry name" value="NAP"/>
    <property type="match status" value="1"/>
</dbReference>
<dbReference type="Gene3D" id="3.30.1120.90">
    <property type="entry name" value="Nucleosome assembly protein"/>
    <property type="match status" value="1"/>
</dbReference>
<dbReference type="GO" id="GO:0005737">
    <property type="term" value="C:cytoplasm"/>
    <property type="evidence" value="ECO:0007669"/>
    <property type="project" value="UniProtKB-SubCell"/>
</dbReference>
<dbReference type="FunFam" id="3.30.1120.90:FF:000005">
    <property type="entry name" value="Nucleosome assembly protein11"/>
    <property type="match status" value="1"/>
</dbReference>
<protein>
    <submittedName>
        <fullName evidence="10">Nucleosome assembly protein 1</fullName>
    </submittedName>
</protein>
<dbReference type="AlphaFoldDB" id="A0AAW2XR71"/>
<evidence type="ECO:0000256" key="1">
    <source>
        <dbReference type="ARBA" id="ARBA00004123"/>
    </source>
</evidence>
<evidence type="ECO:0000256" key="4">
    <source>
        <dbReference type="ARBA" id="ARBA00022490"/>
    </source>
</evidence>
<keyword evidence="5" id="KW-0143">Chaperone</keyword>
<comment type="similarity">
    <text evidence="3 8">Belongs to the nucleosome assembly protein (NAP) family.</text>
</comment>
<evidence type="ECO:0000256" key="9">
    <source>
        <dbReference type="SAM" id="MobiDB-lite"/>
    </source>
</evidence>
<accession>A0AAW2XR71</accession>
<dbReference type="InterPro" id="IPR002164">
    <property type="entry name" value="NAP_family"/>
</dbReference>
<comment type="subcellular location">
    <subcellularLocation>
        <location evidence="2">Cytoplasm</location>
    </subcellularLocation>
    <subcellularLocation>
        <location evidence="1">Nucleus</location>
    </subcellularLocation>
</comment>
<dbReference type="GO" id="GO:0042393">
    <property type="term" value="F:histone binding"/>
    <property type="evidence" value="ECO:0007669"/>
    <property type="project" value="UniProtKB-ARBA"/>
</dbReference>
<evidence type="ECO:0000256" key="2">
    <source>
        <dbReference type="ARBA" id="ARBA00004496"/>
    </source>
</evidence>